<evidence type="ECO:0000256" key="5">
    <source>
        <dbReference type="ARBA" id="ARBA00022679"/>
    </source>
</evidence>
<evidence type="ECO:0000256" key="1">
    <source>
        <dbReference type="ARBA" id="ARBA00004613"/>
    </source>
</evidence>
<keyword evidence="6 10" id="KW-0732">Signal</keyword>
<feature type="region of interest" description="Disordered" evidence="8">
    <location>
        <begin position="401"/>
        <end position="424"/>
    </location>
</feature>
<dbReference type="VEuPathDB" id="FungiDB:KRP23_11856"/>
<dbReference type="Pfam" id="PF01553">
    <property type="entry name" value="Acyltransferase"/>
    <property type="match status" value="1"/>
</dbReference>
<dbReference type="Pfam" id="PF16810">
    <property type="entry name" value="RXLR"/>
    <property type="match status" value="1"/>
</dbReference>
<evidence type="ECO:0000313" key="13">
    <source>
        <dbReference type="Proteomes" id="UP000005238"/>
    </source>
</evidence>
<dbReference type="VEuPathDB" id="FungiDB:KRP22_14060"/>
<dbReference type="eggNOG" id="KOG1505">
    <property type="taxonomic scope" value="Eukaryota"/>
</dbReference>
<comment type="subcellular location">
    <subcellularLocation>
        <location evidence="1">Secreted</location>
    </subcellularLocation>
</comment>
<dbReference type="GO" id="GO:0012505">
    <property type="term" value="C:endomembrane system"/>
    <property type="evidence" value="ECO:0000318"/>
    <property type="project" value="GO_Central"/>
</dbReference>
<dbReference type="InterPro" id="IPR031825">
    <property type="entry name" value="RXLR"/>
</dbReference>
<dbReference type="EMBL" id="DS566014">
    <property type="status" value="NOT_ANNOTATED_CDS"/>
    <property type="molecule type" value="Genomic_DNA"/>
</dbReference>
<evidence type="ECO:0000256" key="8">
    <source>
        <dbReference type="SAM" id="MobiDB-lite"/>
    </source>
</evidence>
<dbReference type="Proteomes" id="UP000005238">
    <property type="component" value="Unassembled WGS sequence"/>
</dbReference>
<keyword evidence="9" id="KW-0812">Transmembrane</keyword>
<reference evidence="12" key="2">
    <citation type="submission" date="2015-06" db="UniProtKB">
        <authorList>
            <consortium name="EnsemblProtists"/>
        </authorList>
    </citation>
    <scope>IDENTIFICATION</scope>
    <source>
        <strain evidence="12">Pr102</strain>
    </source>
</reference>
<dbReference type="STRING" id="164328.H3GJG6"/>
<dbReference type="InParanoid" id="H3GJG6"/>
<evidence type="ECO:0000256" key="2">
    <source>
        <dbReference type="ARBA" id="ARBA00008655"/>
    </source>
</evidence>
<feature type="transmembrane region" description="Helical" evidence="9">
    <location>
        <begin position="449"/>
        <end position="471"/>
    </location>
</feature>
<accession>H3GJG6</accession>
<keyword evidence="13" id="KW-1185">Reference proteome</keyword>
<reference evidence="13" key="1">
    <citation type="journal article" date="2006" name="Science">
        <title>Phytophthora genome sequences uncover evolutionary origins and mechanisms of pathogenesis.</title>
        <authorList>
            <person name="Tyler B.M."/>
            <person name="Tripathy S."/>
            <person name="Zhang X."/>
            <person name="Dehal P."/>
            <person name="Jiang R.H."/>
            <person name="Aerts A."/>
            <person name="Arredondo F.D."/>
            <person name="Baxter L."/>
            <person name="Bensasson D."/>
            <person name="Beynon J.L."/>
            <person name="Chapman J."/>
            <person name="Damasceno C.M."/>
            <person name="Dorrance A.E."/>
            <person name="Dou D."/>
            <person name="Dickerman A.W."/>
            <person name="Dubchak I.L."/>
            <person name="Garbelotto M."/>
            <person name="Gijzen M."/>
            <person name="Gordon S.G."/>
            <person name="Govers F."/>
            <person name="Grunwald N.J."/>
            <person name="Huang W."/>
            <person name="Ivors K.L."/>
            <person name="Jones R.W."/>
            <person name="Kamoun S."/>
            <person name="Krampis K."/>
            <person name="Lamour K.H."/>
            <person name="Lee M.K."/>
            <person name="McDonald W.H."/>
            <person name="Medina M."/>
            <person name="Meijer H.J."/>
            <person name="Nordberg E.K."/>
            <person name="Maclean D.J."/>
            <person name="Ospina-Giraldo M.D."/>
            <person name="Morris P.F."/>
            <person name="Phuntumart V."/>
            <person name="Putnam N.H."/>
            <person name="Rash S."/>
            <person name="Rose J.K."/>
            <person name="Sakihama Y."/>
            <person name="Salamov A.A."/>
            <person name="Savidor A."/>
            <person name="Scheuring C.F."/>
            <person name="Smith B.M."/>
            <person name="Sobral B.W."/>
            <person name="Terry A."/>
            <person name="Torto-Alalibo T.A."/>
            <person name="Win J."/>
            <person name="Xu Z."/>
            <person name="Zhang H."/>
            <person name="Grigoriev I.V."/>
            <person name="Rokhsar D.S."/>
            <person name="Boore J.L."/>
        </authorList>
    </citation>
    <scope>NUCLEOTIDE SEQUENCE [LARGE SCALE GENOMIC DNA]</scope>
    <source>
        <strain evidence="13">Pr102</strain>
    </source>
</reference>
<sequence>MRFYHLVLLMVAVLFASAGPTSAYRGSKLTTPEAQAQVLQDNTPTKRLLRAYTDDEERGISIPGLESVLKVFPSSKTKQLQGLLKADETLGNAFKTLGLSKMPIGKDDFIEVKMVEKLFSSANFKVWSKHAARLNKQDPEGAMLTSLTNVFGEKNVATMILLGKHTRSSRQVANKLEAAQFKKWATTYKYTADDVFEKVLKVERKDIHKHSREKFIWGDYDTYGPVVEQDQGHWGINSNGTCYPLFNVYTGSYLCDPTNTFSGVVDSFLGAAHFKSNAMSSFIYQMDAISANWPVHLGAYTNFVVYQLEWVTGKNGYVQWMLEGNLLKIDYIRLYQDLAGDLEADNFMTVGCDPKSHPTKQWIDAHIDEYEDNDNKRLAKHDRPVTLPFVAMSRDAALPAASHPSSQAQPHAGSLPEPETEQQLNRAIHPSAKLESPGTFSGCVIGCSYVLLLVLCAFLNVALVLWPLTLLKRTFGLSIRTCRPVFRLLEDNYFAMLSGFLELVGNVKIVVTGDEELQFQPKDHVLLICNHRSEVDWIFFWNFAQRLGVHDRVRVMMKSVIRYAPGVGWALMLLEYPYINRNWATDQTRLAKVIGSYKEVAMGSWLAMFPEGTALYDKTLQKSHDYAEKQGEARWDYVLQPRVKGFELCMEKLDPEYVVDLTVAYPELMDGVRPSPLRFARGQYPTEVHMHVKRYHRSTLAKHKDHMGQWLKERFAEKEERLRSFYETGVFEGKACVPQELPLWTSVVPGTAFNLALCGFALYWMVSCPAMACAWFALSTALSVLQARNFGN</sequence>
<dbReference type="PANTHER" id="PTHR10983">
    <property type="entry name" value="1-ACYLGLYCEROL-3-PHOSPHATE ACYLTRANSFERASE-RELATED"/>
    <property type="match status" value="1"/>
</dbReference>
<evidence type="ECO:0000256" key="10">
    <source>
        <dbReference type="SAM" id="SignalP"/>
    </source>
</evidence>
<evidence type="ECO:0000313" key="12">
    <source>
        <dbReference type="EnsemblProtists" id="Phyra76309"/>
    </source>
</evidence>
<keyword evidence="4" id="KW-0964">Secreted</keyword>
<dbReference type="Pfam" id="PF16076">
    <property type="entry name" value="Acyltransf_C"/>
    <property type="match status" value="1"/>
</dbReference>
<keyword evidence="9" id="KW-0472">Membrane</keyword>
<evidence type="ECO:0000259" key="11">
    <source>
        <dbReference type="SMART" id="SM00563"/>
    </source>
</evidence>
<feature type="domain" description="Phospholipid/glycerol acyltransferase" evidence="11">
    <location>
        <begin position="525"/>
        <end position="647"/>
    </location>
</feature>
<feature type="signal peptide" evidence="10">
    <location>
        <begin position="1"/>
        <end position="23"/>
    </location>
</feature>
<evidence type="ECO:0000256" key="4">
    <source>
        <dbReference type="ARBA" id="ARBA00022525"/>
    </source>
</evidence>
<keyword evidence="5" id="KW-0808">Transferase</keyword>
<evidence type="ECO:0000256" key="6">
    <source>
        <dbReference type="ARBA" id="ARBA00022729"/>
    </source>
</evidence>
<dbReference type="InterPro" id="IPR032098">
    <property type="entry name" value="Acyltransf_C"/>
</dbReference>
<dbReference type="VEuPathDB" id="FungiDB:KRP23_11859"/>
<keyword evidence="9" id="KW-1133">Transmembrane helix</keyword>
<dbReference type="EnsemblProtists" id="Phyra76309">
    <property type="protein sequence ID" value="Phyra76309"/>
    <property type="gene ID" value="Phyra76309"/>
</dbReference>
<dbReference type="InterPro" id="IPR002123">
    <property type="entry name" value="Plipid/glycerol_acylTrfase"/>
</dbReference>
<evidence type="ECO:0000256" key="7">
    <source>
        <dbReference type="ARBA" id="ARBA00023315"/>
    </source>
</evidence>
<feature type="chain" id="PRO_5003586477" description="Phospholipid/glycerol acyltransferase domain-containing protein" evidence="10">
    <location>
        <begin position="24"/>
        <end position="792"/>
    </location>
</feature>
<protein>
    <recommendedName>
        <fullName evidence="11">Phospholipid/glycerol acyltransferase domain-containing protein</fullName>
    </recommendedName>
</protein>
<keyword evidence="7" id="KW-0012">Acyltransferase</keyword>
<dbReference type="SMART" id="SM00563">
    <property type="entry name" value="PlsC"/>
    <property type="match status" value="1"/>
</dbReference>
<dbReference type="HOGENOM" id="CLU_354702_0_0_1"/>
<organism evidence="12 13">
    <name type="scientific">Phytophthora ramorum</name>
    <name type="common">Sudden oak death agent</name>
    <dbReference type="NCBI Taxonomy" id="164328"/>
    <lineage>
        <taxon>Eukaryota</taxon>
        <taxon>Sar</taxon>
        <taxon>Stramenopiles</taxon>
        <taxon>Oomycota</taxon>
        <taxon>Peronosporomycetes</taxon>
        <taxon>Peronosporales</taxon>
        <taxon>Peronosporaceae</taxon>
        <taxon>Phytophthora</taxon>
    </lineage>
</organism>
<dbReference type="CDD" id="cd07990">
    <property type="entry name" value="LPLAT_LCLAT1-like"/>
    <property type="match status" value="1"/>
</dbReference>
<feature type="transmembrane region" description="Helical" evidence="9">
    <location>
        <begin position="761"/>
        <end position="785"/>
    </location>
</feature>
<feature type="transmembrane region" description="Helical" evidence="9">
    <location>
        <begin position="560"/>
        <end position="579"/>
    </location>
</feature>
<name>H3GJG6_PHYRM</name>
<comment type="similarity">
    <text evidence="2">Belongs to the 1-acyl-sn-glycerol-3-phosphate acyltransferase family.</text>
</comment>
<dbReference type="GO" id="GO:0003841">
    <property type="term" value="F:1-acylglycerol-3-phosphate O-acyltransferase activity"/>
    <property type="evidence" value="ECO:0000318"/>
    <property type="project" value="GO_Central"/>
</dbReference>
<dbReference type="VEuPathDB" id="FungiDB:KRP22_14063"/>
<evidence type="ECO:0000256" key="3">
    <source>
        <dbReference type="ARBA" id="ARBA00010400"/>
    </source>
</evidence>
<evidence type="ECO:0000256" key="9">
    <source>
        <dbReference type="SAM" id="Phobius"/>
    </source>
</evidence>
<dbReference type="AlphaFoldDB" id="H3GJG6"/>
<dbReference type="SUPFAM" id="SSF69593">
    <property type="entry name" value="Glycerol-3-phosphate (1)-acyltransferase"/>
    <property type="match status" value="1"/>
</dbReference>
<proteinExistence type="inferred from homology"/>
<dbReference type="PANTHER" id="PTHR10983:SF24">
    <property type="entry name" value="1-ACYLGLYCEROL-3-PHOSPHATE O-ACYLTRANSFERASE 3, ISOFORM E-RELATED"/>
    <property type="match status" value="1"/>
</dbReference>
<comment type="similarity">
    <text evidence="3">Belongs to the RxLR effector family.</text>
</comment>